<dbReference type="RefSeq" id="WP_133196915.1">
    <property type="nucleotide sequence ID" value="NZ_JBHUCW010000033.1"/>
</dbReference>
<feature type="compositionally biased region" description="Polar residues" evidence="4">
    <location>
        <begin position="301"/>
        <end position="327"/>
    </location>
</feature>
<keyword evidence="2" id="KW-0560">Oxidoreductase</keyword>
<gene>
    <name evidence="6" type="ORF">EYW47_21840</name>
</gene>
<dbReference type="Proteomes" id="UP000295722">
    <property type="component" value="Unassembled WGS sequence"/>
</dbReference>
<organism evidence="6 7">
    <name type="scientific">Paraburkholderia silviterrae</name>
    <dbReference type="NCBI Taxonomy" id="2528715"/>
    <lineage>
        <taxon>Bacteria</taxon>
        <taxon>Pseudomonadati</taxon>
        <taxon>Pseudomonadota</taxon>
        <taxon>Betaproteobacteria</taxon>
        <taxon>Burkholderiales</taxon>
        <taxon>Burkholderiaceae</taxon>
        <taxon>Paraburkholderia</taxon>
    </lineage>
</organism>
<proteinExistence type="inferred from homology"/>
<dbReference type="InterPro" id="IPR036291">
    <property type="entry name" value="NAD(P)-bd_dom_sf"/>
</dbReference>
<keyword evidence="7" id="KW-1185">Reference proteome</keyword>
<comment type="similarity">
    <text evidence="1 3">Belongs to the short-chain dehydrogenases/reductases (SDR) family.</text>
</comment>
<dbReference type="EMBL" id="SMRP01000011">
    <property type="protein sequence ID" value="TDG21512.1"/>
    <property type="molecule type" value="Genomic_DNA"/>
</dbReference>
<evidence type="ECO:0000256" key="3">
    <source>
        <dbReference type="RuleBase" id="RU000363"/>
    </source>
</evidence>
<dbReference type="InterPro" id="IPR057326">
    <property type="entry name" value="KR_dom"/>
</dbReference>
<dbReference type="InterPro" id="IPR002347">
    <property type="entry name" value="SDR_fam"/>
</dbReference>
<reference evidence="6 7" key="1">
    <citation type="submission" date="2019-03" db="EMBL/GenBank/DDBJ databases">
        <title>Paraburkholderia sp. 4M-K11, isolated from subtropical forest soil.</title>
        <authorList>
            <person name="Gao Z.-H."/>
            <person name="Qiu L.-H."/>
        </authorList>
    </citation>
    <scope>NUCLEOTIDE SEQUENCE [LARGE SCALE GENOMIC DNA]</scope>
    <source>
        <strain evidence="6 7">4M-K11</strain>
    </source>
</reference>
<evidence type="ECO:0000313" key="7">
    <source>
        <dbReference type="Proteomes" id="UP000295722"/>
    </source>
</evidence>
<evidence type="ECO:0000256" key="1">
    <source>
        <dbReference type="ARBA" id="ARBA00006484"/>
    </source>
</evidence>
<evidence type="ECO:0000259" key="5">
    <source>
        <dbReference type="SMART" id="SM00822"/>
    </source>
</evidence>
<dbReference type="InterPro" id="IPR020904">
    <property type="entry name" value="Sc_DH/Rdtase_CS"/>
</dbReference>
<name>A0A4R5M6A0_9BURK</name>
<dbReference type="SUPFAM" id="SSF51735">
    <property type="entry name" value="NAD(P)-binding Rossmann-fold domains"/>
    <property type="match status" value="1"/>
</dbReference>
<dbReference type="PROSITE" id="PS00061">
    <property type="entry name" value="ADH_SHORT"/>
    <property type="match status" value="1"/>
</dbReference>
<evidence type="ECO:0000256" key="4">
    <source>
        <dbReference type="SAM" id="MobiDB-lite"/>
    </source>
</evidence>
<evidence type="ECO:0000256" key="2">
    <source>
        <dbReference type="ARBA" id="ARBA00023002"/>
    </source>
</evidence>
<dbReference type="AlphaFoldDB" id="A0A4R5M6A0"/>
<feature type="region of interest" description="Disordered" evidence="4">
    <location>
        <begin position="282"/>
        <end position="327"/>
    </location>
</feature>
<dbReference type="Pfam" id="PF00106">
    <property type="entry name" value="adh_short"/>
    <property type="match status" value="1"/>
</dbReference>
<protein>
    <submittedName>
        <fullName evidence="6">SDR family NAD(P)-dependent oxidoreductase</fullName>
    </submittedName>
</protein>
<dbReference type="PROSITE" id="PS51257">
    <property type="entry name" value="PROKAR_LIPOPROTEIN"/>
    <property type="match status" value="1"/>
</dbReference>
<dbReference type="PANTHER" id="PTHR44196:SF1">
    <property type="entry name" value="DEHYDROGENASE_REDUCTASE SDR FAMILY MEMBER 7B"/>
    <property type="match status" value="1"/>
</dbReference>
<comment type="caution">
    <text evidence="6">The sequence shown here is derived from an EMBL/GenBank/DDBJ whole genome shotgun (WGS) entry which is preliminary data.</text>
</comment>
<dbReference type="GO" id="GO:0016491">
    <property type="term" value="F:oxidoreductase activity"/>
    <property type="evidence" value="ECO:0007669"/>
    <property type="project" value="UniProtKB-KW"/>
</dbReference>
<sequence length="327" mass="35146">MKHFDNKVAAITGAGSGMGRALAVQLAGAGCHLALADKNAPGLAETERIVRAIAPKVRVSTRVLDVGERDAVFAWADETALAHGRVNLIFNNAGVALSSTIDGMSYSDLEWIVNINFWGVVHGTKAFLPYLKASGDGHIVNTSSVFGLFAQPGMSAYNATKYAVRGFTESLRQELDMMKCGVSATCVHPGGIRTNIAQSSRVAPNMVGFMVASEQHGKDEFEKFFITTADDAARTILNGVRRNARRVLIGRDARMADWLARVLPAAYQSLVVREARREAGKARKRARREQSNELINGLANGLTSGTNAAREQARNNNTGNSNQGETA</sequence>
<feature type="domain" description="Ketoreductase" evidence="5">
    <location>
        <begin position="7"/>
        <end position="195"/>
    </location>
</feature>
<dbReference type="GO" id="GO:0016020">
    <property type="term" value="C:membrane"/>
    <property type="evidence" value="ECO:0007669"/>
    <property type="project" value="TreeGrafter"/>
</dbReference>
<dbReference type="SMART" id="SM00822">
    <property type="entry name" value="PKS_KR"/>
    <property type="match status" value="1"/>
</dbReference>
<dbReference type="PANTHER" id="PTHR44196">
    <property type="entry name" value="DEHYDROGENASE/REDUCTASE SDR FAMILY MEMBER 7B"/>
    <property type="match status" value="1"/>
</dbReference>
<dbReference type="OrthoDB" id="9790266at2"/>
<evidence type="ECO:0000313" key="6">
    <source>
        <dbReference type="EMBL" id="TDG21512.1"/>
    </source>
</evidence>
<dbReference type="PRINTS" id="PR00080">
    <property type="entry name" value="SDRFAMILY"/>
</dbReference>
<accession>A0A4R5M6A0</accession>
<dbReference type="CDD" id="cd05233">
    <property type="entry name" value="SDR_c"/>
    <property type="match status" value="1"/>
</dbReference>
<dbReference type="PRINTS" id="PR00081">
    <property type="entry name" value="GDHRDH"/>
</dbReference>
<dbReference type="Gene3D" id="3.40.50.720">
    <property type="entry name" value="NAD(P)-binding Rossmann-like Domain"/>
    <property type="match status" value="1"/>
</dbReference>